<dbReference type="EMBL" id="LAZR01038791">
    <property type="protein sequence ID" value="KKL18640.1"/>
    <property type="molecule type" value="Genomic_DNA"/>
</dbReference>
<comment type="caution">
    <text evidence="1">The sequence shown here is derived from an EMBL/GenBank/DDBJ whole genome shotgun (WGS) entry which is preliminary data.</text>
</comment>
<dbReference type="AlphaFoldDB" id="A0A0F9BAC4"/>
<proteinExistence type="predicted"/>
<gene>
    <name evidence="1" type="ORF">LCGC14_2473450</name>
</gene>
<reference evidence="1" key="1">
    <citation type="journal article" date="2015" name="Nature">
        <title>Complex archaea that bridge the gap between prokaryotes and eukaryotes.</title>
        <authorList>
            <person name="Spang A."/>
            <person name="Saw J.H."/>
            <person name="Jorgensen S.L."/>
            <person name="Zaremba-Niedzwiedzka K."/>
            <person name="Martijn J."/>
            <person name="Lind A.E."/>
            <person name="van Eijk R."/>
            <person name="Schleper C."/>
            <person name="Guy L."/>
            <person name="Ettema T.J."/>
        </authorList>
    </citation>
    <scope>NUCLEOTIDE SEQUENCE</scope>
</reference>
<feature type="non-terminal residue" evidence="1">
    <location>
        <position position="1"/>
    </location>
</feature>
<accession>A0A0F9BAC4</accession>
<protein>
    <submittedName>
        <fullName evidence="1">Uncharacterized protein</fullName>
    </submittedName>
</protein>
<evidence type="ECO:0000313" key="1">
    <source>
        <dbReference type="EMBL" id="KKL18640.1"/>
    </source>
</evidence>
<name>A0A0F9BAC4_9ZZZZ</name>
<organism evidence="1">
    <name type="scientific">marine sediment metagenome</name>
    <dbReference type="NCBI Taxonomy" id="412755"/>
    <lineage>
        <taxon>unclassified sequences</taxon>
        <taxon>metagenomes</taxon>
        <taxon>ecological metagenomes</taxon>
    </lineage>
</organism>
<sequence>EVTMSQIGKEILRFIGDSNAISRDTGV</sequence>